<accession>A0A418WB95</accession>
<protein>
    <submittedName>
        <fullName evidence="2">Uncharacterized protein</fullName>
    </submittedName>
</protein>
<name>A0A418WB95_9PROT</name>
<gene>
    <name evidence="2" type="ORF">D3874_09735</name>
</gene>
<feature type="compositionally biased region" description="Pro residues" evidence="1">
    <location>
        <begin position="1"/>
        <end position="10"/>
    </location>
</feature>
<organism evidence="2 3">
    <name type="scientific">Oleomonas cavernae</name>
    <dbReference type="NCBI Taxonomy" id="2320859"/>
    <lineage>
        <taxon>Bacteria</taxon>
        <taxon>Pseudomonadati</taxon>
        <taxon>Pseudomonadota</taxon>
        <taxon>Alphaproteobacteria</taxon>
        <taxon>Acetobacterales</taxon>
        <taxon>Acetobacteraceae</taxon>
        <taxon>Oleomonas</taxon>
    </lineage>
</organism>
<reference evidence="2 3" key="1">
    <citation type="submission" date="2018-09" db="EMBL/GenBank/DDBJ databases">
        <authorList>
            <person name="Zhu H."/>
        </authorList>
    </citation>
    <scope>NUCLEOTIDE SEQUENCE [LARGE SCALE GENOMIC DNA]</scope>
    <source>
        <strain evidence="2 3">K1W22B-8</strain>
    </source>
</reference>
<feature type="compositionally biased region" description="Pro residues" evidence="1">
    <location>
        <begin position="47"/>
        <end position="57"/>
    </location>
</feature>
<comment type="caution">
    <text evidence="2">The sequence shown here is derived from an EMBL/GenBank/DDBJ whole genome shotgun (WGS) entry which is preliminary data.</text>
</comment>
<evidence type="ECO:0000313" key="2">
    <source>
        <dbReference type="EMBL" id="RJF87275.1"/>
    </source>
</evidence>
<dbReference type="EMBL" id="QYUK01000011">
    <property type="protein sequence ID" value="RJF87275.1"/>
    <property type="molecule type" value="Genomic_DNA"/>
</dbReference>
<dbReference type="Proteomes" id="UP000284605">
    <property type="component" value="Unassembled WGS sequence"/>
</dbReference>
<evidence type="ECO:0000313" key="3">
    <source>
        <dbReference type="Proteomes" id="UP000284605"/>
    </source>
</evidence>
<sequence>MASIDNPPPGALKGEIPPGAVLKGGPTPGPGPGPQGIPLPLAGAPKGAPPGAMPPPGAMKGMPPAGGMKGPMGGFPGLPFPPTPMNFGKLVRWALMLARSAPCRSCSRSASAPW</sequence>
<feature type="region of interest" description="Disordered" evidence="1">
    <location>
        <begin position="1"/>
        <end position="66"/>
    </location>
</feature>
<evidence type="ECO:0000256" key="1">
    <source>
        <dbReference type="SAM" id="MobiDB-lite"/>
    </source>
</evidence>
<proteinExistence type="predicted"/>
<feature type="compositionally biased region" description="Pro residues" evidence="1">
    <location>
        <begin position="27"/>
        <end position="37"/>
    </location>
</feature>
<dbReference type="RefSeq" id="WP_119777917.1">
    <property type="nucleotide sequence ID" value="NZ_QYUK01000011.1"/>
</dbReference>
<keyword evidence="3" id="KW-1185">Reference proteome</keyword>
<dbReference type="AlphaFoldDB" id="A0A418WB95"/>